<evidence type="ECO:0000313" key="2">
    <source>
        <dbReference type="Proteomes" id="UP000186535"/>
    </source>
</evidence>
<evidence type="ECO:0000313" key="1">
    <source>
        <dbReference type="EMBL" id="OKA33823.1"/>
    </source>
</evidence>
<dbReference type="Gene3D" id="1.25.40.10">
    <property type="entry name" value="Tetratricopeptide repeat domain"/>
    <property type="match status" value="1"/>
</dbReference>
<dbReference type="Proteomes" id="UP000186535">
    <property type="component" value="Unassembled WGS sequence"/>
</dbReference>
<dbReference type="InterPro" id="IPR011990">
    <property type="entry name" value="TPR-like_helical_dom_sf"/>
</dbReference>
<dbReference type="InterPro" id="IPR012340">
    <property type="entry name" value="NA-bd_OB-fold"/>
</dbReference>
<dbReference type="Gene3D" id="2.40.50.140">
    <property type="entry name" value="Nucleic acid-binding proteins"/>
    <property type="match status" value="1"/>
</dbReference>
<organism evidence="1 2">
    <name type="scientific">Bacillus cereus</name>
    <dbReference type="NCBI Taxonomy" id="1396"/>
    <lineage>
        <taxon>Bacteria</taxon>
        <taxon>Bacillati</taxon>
        <taxon>Bacillota</taxon>
        <taxon>Bacilli</taxon>
        <taxon>Bacillales</taxon>
        <taxon>Bacillaceae</taxon>
        <taxon>Bacillus</taxon>
        <taxon>Bacillus cereus group</taxon>
    </lineage>
</organism>
<dbReference type="SUPFAM" id="SSF50249">
    <property type="entry name" value="Nucleic acid-binding proteins"/>
    <property type="match status" value="1"/>
</dbReference>
<comment type="caution">
    <text evidence="1">The sequence shown here is derived from an EMBL/GenBank/DDBJ whole genome shotgun (WGS) entry which is preliminary data.</text>
</comment>
<dbReference type="SUPFAM" id="SSF48452">
    <property type="entry name" value="TPR-like"/>
    <property type="match status" value="1"/>
</dbReference>
<reference evidence="1 2" key="1">
    <citation type="submission" date="2016-11" db="EMBL/GenBank/DDBJ databases">
        <title>Identification of Bacillus cereus isolated from egg-white.</title>
        <authorList>
            <person name="Soni A."/>
            <person name="Oey I."/>
            <person name="Silcock P."/>
            <person name="Bremer P."/>
        </authorList>
    </citation>
    <scope>NUCLEOTIDE SEQUENCE [LARGE SCALE GENOMIC DNA]</scope>
    <source>
        <strain evidence="1 2">NZAS03</strain>
    </source>
</reference>
<accession>A0A1C4A9Q8</accession>
<evidence type="ECO:0008006" key="3">
    <source>
        <dbReference type="Google" id="ProtNLM"/>
    </source>
</evidence>
<sequence length="421" mass="49639">MEILFQTIIENGVDKAFDRYETLQISQYDYTQLAKNLHQEGYTLESISVLKRALQIHPRNPYLVKSIIPKIYQIILKPFYNKEGCSERAYMATMGYIDTILPNDLKNDYFYIYEKHVEYLSSKTPAEKEAALNYLEVFDENQLNRQVYMKDGKSFPSQYEKWLKRKANLQFDLRQFEACIKTVTSATLSQWHNKNDIWLKRLKARSLCELNHYKEAITIYKELLLKHPTWFMYHELSKIYLSTNQKEEAIIAVAKGCLGKDADPSKCFNLYLTMYDLLQTVDEKNYEAFLHFVFYINTRKENQYPIQREMNTKYERLLLQYKEPMNLKKALCKYWEDIVYSKAEKQVGTIKTILPNGKAGFIQYGSGKQIYFKMSNVKFSRKHAKEGKAVSFIIEDSFDMAKNKPSKIATCICEMKVGARK</sequence>
<gene>
    <name evidence="1" type="ORF">BJR07_25635</name>
</gene>
<dbReference type="RefSeq" id="WP_073518908.1">
    <property type="nucleotide sequence ID" value="NZ_MPOM01000009.1"/>
</dbReference>
<dbReference type="AlphaFoldDB" id="A0A1C4A9Q8"/>
<name>A0A1C4A9Q8_BACCE</name>
<protein>
    <recommendedName>
        <fullName evidence="3">Tetratricopeptide repeat protein</fullName>
    </recommendedName>
</protein>
<dbReference type="EMBL" id="MPON01000011">
    <property type="protein sequence ID" value="OKA33823.1"/>
    <property type="molecule type" value="Genomic_DNA"/>
</dbReference>
<proteinExistence type="predicted"/>